<evidence type="ECO:0000313" key="2">
    <source>
        <dbReference type="EMBL" id="CAE4666756.1"/>
    </source>
</evidence>
<accession>A0A7S4T884</accession>
<organism evidence="2">
    <name type="scientific">Ditylum brightwellii</name>
    <dbReference type="NCBI Taxonomy" id="49249"/>
    <lineage>
        <taxon>Eukaryota</taxon>
        <taxon>Sar</taxon>
        <taxon>Stramenopiles</taxon>
        <taxon>Ochrophyta</taxon>
        <taxon>Bacillariophyta</taxon>
        <taxon>Mediophyceae</taxon>
        <taxon>Lithodesmiophycidae</taxon>
        <taxon>Lithodesmiales</taxon>
        <taxon>Lithodesmiaceae</taxon>
        <taxon>Ditylum</taxon>
    </lineage>
</organism>
<feature type="compositionally biased region" description="Basic and acidic residues" evidence="1">
    <location>
        <begin position="15"/>
        <end position="24"/>
    </location>
</feature>
<evidence type="ECO:0000256" key="1">
    <source>
        <dbReference type="SAM" id="MobiDB-lite"/>
    </source>
</evidence>
<dbReference type="AlphaFoldDB" id="A0A7S4T884"/>
<name>A0A7S4T884_9STRA</name>
<reference evidence="2" key="1">
    <citation type="submission" date="2021-01" db="EMBL/GenBank/DDBJ databases">
        <authorList>
            <person name="Corre E."/>
            <person name="Pelletier E."/>
            <person name="Niang G."/>
            <person name="Scheremetjew M."/>
            <person name="Finn R."/>
            <person name="Kale V."/>
            <person name="Holt S."/>
            <person name="Cochrane G."/>
            <person name="Meng A."/>
            <person name="Brown T."/>
            <person name="Cohen L."/>
        </authorList>
    </citation>
    <scope>NUCLEOTIDE SEQUENCE</scope>
    <source>
        <strain evidence="2">GSO104</strain>
    </source>
</reference>
<proteinExistence type="predicted"/>
<feature type="compositionally biased region" description="Basic residues" evidence="1">
    <location>
        <begin position="1"/>
        <end position="14"/>
    </location>
</feature>
<dbReference type="EMBL" id="HBNS01060105">
    <property type="protein sequence ID" value="CAE4666756.1"/>
    <property type="molecule type" value="Transcribed_RNA"/>
</dbReference>
<feature type="region of interest" description="Disordered" evidence="1">
    <location>
        <begin position="1"/>
        <end position="26"/>
    </location>
</feature>
<sequence>MPKKLKSQRRKKGKSLGDSEHDDTGFGDVDEVEILSEDHTVADDASFNSFYDDFGGDAGENDTLQICFMETLDCVDVLLTILLVGKSMDISSPFVILLCSSESREWCCCRGRCTRYPIQS</sequence>
<gene>
    <name evidence="2" type="ORF">DBRI00130_LOCUS43254</name>
</gene>
<protein>
    <submittedName>
        <fullName evidence="2">Uncharacterized protein</fullName>
    </submittedName>
</protein>